<protein>
    <recommendedName>
        <fullName evidence="6">Tubby-like protein</fullName>
    </recommendedName>
</protein>
<feature type="domain" description="Tubby C-terminal" evidence="7">
    <location>
        <begin position="135"/>
        <end position="374"/>
    </location>
</feature>
<evidence type="ECO:0000256" key="3">
    <source>
        <dbReference type="ARBA" id="ARBA00007129"/>
    </source>
</evidence>
<dbReference type="PRINTS" id="PR01573">
    <property type="entry name" value="SUPERTUBBY"/>
</dbReference>
<evidence type="ECO:0000259" key="7">
    <source>
        <dbReference type="Pfam" id="PF01167"/>
    </source>
</evidence>
<keyword evidence="4" id="KW-0963">Cytoplasm</keyword>
<accession>A0ABD0SVH2</accession>
<dbReference type="InterPro" id="IPR025659">
    <property type="entry name" value="Tubby-like_C"/>
</dbReference>
<organism evidence="8 11">
    <name type="scientific">Loxostege sticticalis</name>
    <name type="common">Beet webworm moth</name>
    <dbReference type="NCBI Taxonomy" id="481309"/>
    <lineage>
        <taxon>Eukaryota</taxon>
        <taxon>Metazoa</taxon>
        <taxon>Ecdysozoa</taxon>
        <taxon>Arthropoda</taxon>
        <taxon>Hexapoda</taxon>
        <taxon>Insecta</taxon>
        <taxon>Pterygota</taxon>
        <taxon>Neoptera</taxon>
        <taxon>Endopterygota</taxon>
        <taxon>Lepidoptera</taxon>
        <taxon>Glossata</taxon>
        <taxon>Ditrysia</taxon>
        <taxon>Pyraloidea</taxon>
        <taxon>Crambidae</taxon>
        <taxon>Pyraustinae</taxon>
        <taxon>Loxostege</taxon>
    </lineage>
</organism>
<dbReference type="FunFam" id="3.20.90.10:FF:000001">
    <property type="entry name" value="Tubby-like protein"/>
    <property type="match status" value="1"/>
</dbReference>
<dbReference type="InterPro" id="IPR000007">
    <property type="entry name" value="Tubby_C"/>
</dbReference>
<reference evidence="10 11" key="1">
    <citation type="submission" date="2024-06" db="EMBL/GenBank/DDBJ databases">
        <title>A chromosome-level genome assembly of beet webworm, Loxostege sticticalis.</title>
        <authorList>
            <person name="Zhang Y."/>
        </authorList>
    </citation>
    <scope>NUCLEOTIDE SEQUENCE [LARGE SCALE GENOMIC DNA]</scope>
    <source>
        <strain evidence="9">AQ026</strain>
        <strain evidence="8">AQ028</strain>
        <tissue evidence="8">Male pupae</tissue>
        <tissue evidence="9">Whole body</tissue>
    </source>
</reference>
<sequence>MASINVRDHKIEQQRQLMEQKMKQKRQNLGMVQANDLRVGSAKRPISGSRSRELHDLGNQIEVLTVGDGSGSGEEEEESVPVCSMGRDVSADDVCADAAVAPMQPRGVVRRDLSPTQAAEIEGSVEGAVETFVVTPAKHGTLYKCRIARDRKGMDRGLYPTYFLHLEKDYGKKVFLLAARKRKKSATSNYLISTDPTELTRTADSFAGKLRSNLLGTAFTVYDNGKAWRKHDHARTRHELAAVVYDTNVLGFKGPRKMTVILPGMTPDRQRVTIAPQDDSETLLERWKGQNLDDIVVLHNKTPVWNDETQSYVLNFHGRVTQASVKNFQIVHDSEPDYVVMQFGRISEDVFTMDFRYPLCALQAFGIALSSFDSKLACE</sequence>
<dbReference type="Proteomes" id="UP001549920">
    <property type="component" value="Unassembled WGS sequence"/>
</dbReference>
<dbReference type="PANTHER" id="PTHR16517">
    <property type="entry name" value="TUBBY-RELATED"/>
    <property type="match status" value="1"/>
</dbReference>
<evidence type="ECO:0000313" key="11">
    <source>
        <dbReference type="Proteomes" id="UP001549921"/>
    </source>
</evidence>
<dbReference type="Pfam" id="PF01167">
    <property type="entry name" value="Tub"/>
    <property type="match status" value="1"/>
</dbReference>
<evidence type="ECO:0000313" key="10">
    <source>
        <dbReference type="Proteomes" id="UP001549920"/>
    </source>
</evidence>
<dbReference type="PANTHER" id="PTHR16517:SF7">
    <property type="entry name" value="PROTEIN KING TUBBY"/>
    <property type="match status" value="1"/>
</dbReference>
<comment type="similarity">
    <text evidence="3 6">Belongs to the TUB family.</text>
</comment>
<gene>
    <name evidence="9" type="ORF">ABMA27_003161</name>
    <name evidence="8" type="ORF">ABMA28_003242</name>
</gene>
<dbReference type="PROSITE" id="PS01200">
    <property type="entry name" value="TUB_1"/>
    <property type="match status" value="1"/>
</dbReference>
<dbReference type="EMBL" id="JBEUOH010000014">
    <property type="protein sequence ID" value="KAL0879403.1"/>
    <property type="molecule type" value="Genomic_DNA"/>
</dbReference>
<keyword evidence="10" id="KW-1185">Reference proteome</keyword>
<dbReference type="GO" id="GO:0005634">
    <property type="term" value="C:nucleus"/>
    <property type="evidence" value="ECO:0007669"/>
    <property type="project" value="UniProtKB-SubCell"/>
</dbReference>
<evidence type="ECO:0000256" key="5">
    <source>
        <dbReference type="ARBA" id="ARBA00023242"/>
    </source>
</evidence>
<evidence type="ECO:0000256" key="6">
    <source>
        <dbReference type="RuleBase" id="RU361125"/>
    </source>
</evidence>
<keyword evidence="5" id="KW-0539">Nucleus</keyword>
<evidence type="ECO:0000256" key="2">
    <source>
        <dbReference type="ARBA" id="ARBA00004496"/>
    </source>
</evidence>
<dbReference type="InterPro" id="IPR018066">
    <property type="entry name" value="Tubby_C_CS"/>
</dbReference>
<comment type="subcellular location">
    <subcellularLocation>
        <location evidence="2">Cytoplasm</location>
    </subcellularLocation>
    <subcellularLocation>
        <location evidence="1">Nucleus</location>
    </subcellularLocation>
</comment>
<dbReference type="Gene3D" id="3.20.90.10">
    <property type="entry name" value="Tubby Protein, Chain A"/>
    <property type="match status" value="1"/>
</dbReference>
<name>A0ABD0SVH2_LOXSC</name>
<dbReference type="GO" id="GO:0005737">
    <property type="term" value="C:cytoplasm"/>
    <property type="evidence" value="ECO:0007669"/>
    <property type="project" value="UniProtKB-SubCell"/>
</dbReference>
<comment type="caution">
    <text evidence="8">The sequence shown here is derived from an EMBL/GenBank/DDBJ whole genome shotgun (WGS) entry which is preliminary data.</text>
</comment>
<evidence type="ECO:0000313" key="8">
    <source>
        <dbReference type="EMBL" id="KAL0829752.1"/>
    </source>
</evidence>
<dbReference type="Proteomes" id="UP001549921">
    <property type="component" value="Unassembled WGS sequence"/>
</dbReference>
<dbReference type="SUPFAM" id="SSF54518">
    <property type="entry name" value="Tubby C-terminal domain-like"/>
    <property type="match status" value="1"/>
</dbReference>
<proteinExistence type="inferred from homology"/>
<dbReference type="PROSITE" id="PS01201">
    <property type="entry name" value="TUB_2"/>
    <property type="match status" value="1"/>
</dbReference>
<evidence type="ECO:0000256" key="4">
    <source>
        <dbReference type="ARBA" id="ARBA00022490"/>
    </source>
</evidence>
<evidence type="ECO:0000313" key="9">
    <source>
        <dbReference type="EMBL" id="KAL0879403.1"/>
    </source>
</evidence>
<dbReference type="AlphaFoldDB" id="A0ABD0SVH2"/>
<dbReference type="EMBL" id="JBEDNZ010000014">
    <property type="protein sequence ID" value="KAL0829752.1"/>
    <property type="molecule type" value="Genomic_DNA"/>
</dbReference>
<evidence type="ECO:0000256" key="1">
    <source>
        <dbReference type="ARBA" id="ARBA00004123"/>
    </source>
</evidence>